<name>G7YIP6_CLOSI</name>
<protein>
    <submittedName>
        <fullName evidence="1">Polyprotein</fullName>
    </submittedName>
</protein>
<sequence>RNYQTSSEIECEVWWTQKAKEMEEAQKAANARRLFQLICATGPRKPPVSETIIDRNGTTISNREERLDRHVRVYGVLFKSFRTQAGVRRRCRLSSFPFDFEIDEIMRRTPEGLQTPGVQIACEENLVDLEYATTSFSSSKRRRRRCFWTYKQENGQDIDQFVRKLKSLAKDCEFKSVSATEYQDECVHELKCTYKGSVRVYMRKSHPSPGPSKSTIVVILQAPDFPVFEGSACATKPLVVGMVFLAEIRPADLDDIQCSFGRVRRLGQTVLEAESTDC</sequence>
<feature type="non-terminal residue" evidence="1">
    <location>
        <position position="1"/>
    </location>
</feature>
<proteinExistence type="predicted"/>
<accession>G7YIP6</accession>
<keyword evidence="2" id="KW-1185">Reference proteome</keyword>
<dbReference type="Proteomes" id="UP000008909">
    <property type="component" value="Unassembled WGS sequence"/>
</dbReference>
<organism evidence="1 2">
    <name type="scientific">Clonorchis sinensis</name>
    <name type="common">Chinese liver fluke</name>
    <dbReference type="NCBI Taxonomy" id="79923"/>
    <lineage>
        <taxon>Eukaryota</taxon>
        <taxon>Metazoa</taxon>
        <taxon>Spiralia</taxon>
        <taxon>Lophotrochozoa</taxon>
        <taxon>Platyhelminthes</taxon>
        <taxon>Trematoda</taxon>
        <taxon>Digenea</taxon>
        <taxon>Opisthorchiida</taxon>
        <taxon>Opisthorchiata</taxon>
        <taxon>Opisthorchiidae</taxon>
        <taxon>Clonorchis</taxon>
    </lineage>
</organism>
<reference key="2">
    <citation type="submission" date="2011-10" db="EMBL/GenBank/DDBJ databases">
        <title>The genome and transcriptome sequence of Clonorchis sinensis provide insights into the carcinogenic liver fluke.</title>
        <authorList>
            <person name="Wang X."/>
            <person name="Huang Y."/>
            <person name="Chen W."/>
            <person name="Liu H."/>
            <person name="Guo L."/>
            <person name="Chen Y."/>
            <person name="Luo F."/>
            <person name="Zhou W."/>
            <person name="Sun J."/>
            <person name="Mao Q."/>
            <person name="Liang P."/>
            <person name="Zhou C."/>
            <person name="Tian Y."/>
            <person name="Men J."/>
            <person name="Lv X."/>
            <person name="Huang L."/>
            <person name="Zhou J."/>
            <person name="Hu Y."/>
            <person name="Li R."/>
            <person name="Zhang F."/>
            <person name="Lei H."/>
            <person name="Li X."/>
            <person name="Hu X."/>
            <person name="Liang C."/>
            <person name="Xu J."/>
            <person name="Wu Z."/>
            <person name="Yu X."/>
        </authorList>
    </citation>
    <scope>NUCLEOTIDE SEQUENCE</scope>
    <source>
        <strain>Henan</strain>
    </source>
</reference>
<dbReference type="EMBL" id="DF143359">
    <property type="protein sequence ID" value="GAA52829.1"/>
    <property type="molecule type" value="Genomic_DNA"/>
</dbReference>
<evidence type="ECO:0000313" key="1">
    <source>
        <dbReference type="EMBL" id="GAA52829.1"/>
    </source>
</evidence>
<reference evidence="1" key="1">
    <citation type="journal article" date="2011" name="Genome Biol.">
        <title>The draft genome of the carcinogenic human liver fluke Clonorchis sinensis.</title>
        <authorList>
            <person name="Wang X."/>
            <person name="Chen W."/>
            <person name="Huang Y."/>
            <person name="Sun J."/>
            <person name="Men J."/>
            <person name="Liu H."/>
            <person name="Luo F."/>
            <person name="Guo L."/>
            <person name="Lv X."/>
            <person name="Deng C."/>
            <person name="Zhou C."/>
            <person name="Fan Y."/>
            <person name="Li X."/>
            <person name="Huang L."/>
            <person name="Hu Y."/>
            <person name="Liang C."/>
            <person name="Hu X."/>
            <person name="Xu J."/>
            <person name="Yu X."/>
        </authorList>
    </citation>
    <scope>NUCLEOTIDE SEQUENCE [LARGE SCALE GENOMIC DNA]</scope>
    <source>
        <strain evidence="1">Henan</strain>
    </source>
</reference>
<dbReference type="AlphaFoldDB" id="G7YIP6"/>
<gene>
    <name evidence="1" type="ORF">CLF_108878</name>
</gene>
<evidence type="ECO:0000313" key="2">
    <source>
        <dbReference type="Proteomes" id="UP000008909"/>
    </source>
</evidence>